<dbReference type="InterPro" id="IPR036440">
    <property type="entry name" value="Peptidase_C15-like_sf"/>
</dbReference>
<comment type="similarity">
    <text evidence="1">Belongs to the peptidase C15 family.</text>
</comment>
<dbReference type="GO" id="GO:0006508">
    <property type="term" value="P:proteolysis"/>
    <property type="evidence" value="ECO:0007669"/>
    <property type="project" value="UniProtKB-KW"/>
</dbReference>
<accession>A0A8J7JCX2</accession>
<evidence type="ECO:0000256" key="2">
    <source>
        <dbReference type="ARBA" id="ARBA00022670"/>
    </source>
</evidence>
<evidence type="ECO:0000256" key="1">
    <source>
        <dbReference type="ARBA" id="ARBA00006641"/>
    </source>
</evidence>
<protein>
    <submittedName>
        <fullName evidence="5">Peptidase C15</fullName>
    </submittedName>
</protein>
<dbReference type="InterPro" id="IPR016125">
    <property type="entry name" value="Peptidase_C15-like"/>
</dbReference>
<keyword evidence="3" id="KW-0378">Hydrolase</keyword>
<reference evidence="5" key="1">
    <citation type="submission" date="2020-10" db="EMBL/GenBank/DDBJ databases">
        <authorList>
            <person name="Castelo-Branco R."/>
            <person name="Eusebio N."/>
            <person name="Adriana R."/>
            <person name="Vieira A."/>
            <person name="Brugerolle De Fraissinette N."/>
            <person name="Rezende De Castro R."/>
            <person name="Schneider M.P."/>
            <person name="Vasconcelos V."/>
            <person name="Leao P.N."/>
        </authorList>
    </citation>
    <scope>NUCLEOTIDE SEQUENCE</scope>
    <source>
        <strain evidence="5">LEGE 07157</strain>
    </source>
</reference>
<sequence length="172" mass="19449">MQTQILLTSFQTWLPHQHSNSSDDLLGAIESQLFPNFSLRFLRQLPVDIEKSSRRAIAQIDRTHPNAILCCGMAETRNTLTVESTAWRGNKSLQTTLSLDSIVANLSATEISHDAGKFVCEGLYYEVLNHIQHKQLPISCLFIHVPLLTPHNFSMISADFCQLLDRVAKLRF</sequence>
<dbReference type="AlphaFoldDB" id="A0A8J7JCX2"/>
<proteinExistence type="inferred from homology"/>
<keyword evidence="6" id="KW-1185">Reference proteome</keyword>
<dbReference type="Pfam" id="PF01470">
    <property type="entry name" value="Peptidase_C15"/>
    <property type="match status" value="1"/>
</dbReference>
<name>A0A8J7JCX2_9CYAN</name>
<dbReference type="PANTHER" id="PTHR23402:SF1">
    <property type="entry name" value="PYROGLUTAMYL-PEPTIDASE I"/>
    <property type="match status" value="1"/>
</dbReference>
<keyword evidence="4" id="KW-0788">Thiol protease</keyword>
<dbReference type="PANTHER" id="PTHR23402">
    <property type="entry name" value="PROTEASE FAMILY C15 PYROGLUTAMYL-PEPTIDASE I-RELATED"/>
    <property type="match status" value="1"/>
</dbReference>
<evidence type="ECO:0000313" key="6">
    <source>
        <dbReference type="Proteomes" id="UP000654482"/>
    </source>
</evidence>
<gene>
    <name evidence="5" type="ORF">IQ249_17700</name>
</gene>
<dbReference type="Gene3D" id="3.40.630.20">
    <property type="entry name" value="Peptidase C15, pyroglutamyl peptidase I-like"/>
    <property type="match status" value="2"/>
</dbReference>
<comment type="caution">
    <text evidence="5">The sequence shown here is derived from an EMBL/GenBank/DDBJ whole genome shotgun (WGS) entry which is preliminary data.</text>
</comment>
<dbReference type="SUPFAM" id="SSF53182">
    <property type="entry name" value="Pyrrolidone carboxyl peptidase (pyroglutamate aminopeptidase)"/>
    <property type="match status" value="1"/>
</dbReference>
<evidence type="ECO:0000256" key="3">
    <source>
        <dbReference type="ARBA" id="ARBA00022801"/>
    </source>
</evidence>
<dbReference type="GO" id="GO:0008234">
    <property type="term" value="F:cysteine-type peptidase activity"/>
    <property type="evidence" value="ECO:0007669"/>
    <property type="project" value="UniProtKB-KW"/>
</dbReference>
<organism evidence="5 6">
    <name type="scientific">Lusitaniella coriacea LEGE 07157</name>
    <dbReference type="NCBI Taxonomy" id="945747"/>
    <lineage>
        <taxon>Bacteria</taxon>
        <taxon>Bacillati</taxon>
        <taxon>Cyanobacteriota</taxon>
        <taxon>Cyanophyceae</taxon>
        <taxon>Spirulinales</taxon>
        <taxon>Lusitaniellaceae</taxon>
        <taxon>Lusitaniella</taxon>
    </lineage>
</organism>
<keyword evidence="2" id="KW-0645">Protease</keyword>
<evidence type="ECO:0000313" key="5">
    <source>
        <dbReference type="EMBL" id="MBE9117735.1"/>
    </source>
</evidence>
<evidence type="ECO:0000256" key="4">
    <source>
        <dbReference type="ARBA" id="ARBA00022807"/>
    </source>
</evidence>
<dbReference type="Proteomes" id="UP000654482">
    <property type="component" value="Unassembled WGS sequence"/>
</dbReference>
<dbReference type="RefSeq" id="WP_194030820.1">
    <property type="nucleotide sequence ID" value="NZ_JADEWZ010000029.1"/>
</dbReference>
<dbReference type="EMBL" id="JADEWZ010000029">
    <property type="protein sequence ID" value="MBE9117735.1"/>
    <property type="molecule type" value="Genomic_DNA"/>
</dbReference>